<reference evidence="1" key="1">
    <citation type="submission" date="2020-08" db="EMBL/GenBank/DDBJ databases">
        <title>Multicomponent nature underlies the extraordinary mechanical properties of spider dragline silk.</title>
        <authorList>
            <person name="Kono N."/>
            <person name="Nakamura H."/>
            <person name="Mori M."/>
            <person name="Yoshida Y."/>
            <person name="Ohtoshi R."/>
            <person name="Malay A.D."/>
            <person name="Moran D.A.P."/>
            <person name="Tomita M."/>
            <person name="Numata K."/>
            <person name="Arakawa K."/>
        </authorList>
    </citation>
    <scope>NUCLEOTIDE SEQUENCE</scope>
</reference>
<gene>
    <name evidence="1" type="primary">AVEN_233845_1</name>
    <name evidence="1" type="ORF">NPIL_26241</name>
</gene>
<proteinExistence type="predicted"/>
<dbReference type="Proteomes" id="UP000887013">
    <property type="component" value="Unassembled WGS sequence"/>
</dbReference>
<comment type="caution">
    <text evidence="1">The sequence shown here is derived from an EMBL/GenBank/DDBJ whole genome shotgun (WGS) entry which is preliminary data.</text>
</comment>
<keyword evidence="2" id="KW-1185">Reference proteome</keyword>
<dbReference type="EMBL" id="BMAW01081659">
    <property type="protein sequence ID" value="GFU25552.1"/>
    <property type="molecule type" value="Genomic_DNA"/>
</dbReference>
<evidence type="ECO:0000313" key="1">
    <source>
        <dbReference type="EMBL" id="GFU25552.1"/>
    </source>
</evidence>
<accession>A0A8X6QHG8</accession>
<organism evidence="1 2">
    <name type="scientific">Nephila pilipes</name>
    <name type="common">Giant wood spider</name>
    <name type="synonym">Nephila maculata</name>
    <dbReference type="NCBI Taxonomy" id="299642"/>
    <lineage>
        <taxon>Eukaryota</taxon>
        <taxon>Metazoa</taxon>
        <taxon>Ecdysozoa</taxon>
        <taxon>Arthropoda</taxon>
        <taxon>Chelicerata</taxon>
        <taxon>Arachnida</taxon>
        <taxon>Araneae</taxon>
        <taxon>Araneomorphae</taxon>
        <taxon>Entelegynae</taxon>
        <taxon>Araneoidea</taxon>
        <taxon>Nephilidae</taxon>
        <taxon>Nephila</taxon>
    </lineage>
</organism>
<feature type="non-terminal residue" evidence="1">
    <location>
        <position position="1"/>
    </location>
</feature>
<sequence>TVKYLLKPPYDTNCFDYLESWKKNGGKGPLSQSDCIQLCKISMHRLNGSSCLPVNIWFPINYKRCPENKCGYGNDEILVETCSGKKDEDKSELPDLRKCEIACKPGCWQVLYEITKQEAPQVEVHKS</sequence>
<dbReference type="OrthoDB" id="6462631at2759"/>
<protein>
    <submittedName>
        <fullName evidence="1">Uncharacterized protein</fullName>
    </submittedName>
</protein>
<evidence type="ECO:0000313" key="2">
    <source>
        <dbReference type="Proteomes" id="UP000887013"/>
    </source>
</evidence>
<name>A0A8X6QHG8_NEPPI</name>
<dbReference type="AlphaFoldDB" id="A0A8X6QHG8"/>